<gene>
    <name evidence="2" type="ORF">GW534_15195</name>
</gene>
<evidence type="ECO:0000256" key="1">
    <source>
        <dbReference type="SAM" id="Coils"/>
    </source>
</evidence>
<comment type="caution">
    <text evidence="2">The sequence shown here is derived from an EMBL/GenBank/DDBJ whole genome shotgun (WGS) entry which is preliminary data.</text>
</comment>
<accession>A0ABX0A927</accession>
<protein>
    <recommendedName>
        <fullName evidence="4">Small, acid-soluble spore protein N</fullName>
    </recommendedName>
</protein>
<evidence type="ECO:0008006" key="4">
    <source>
        <dbReference type="Google" id="ProtNLM"/>
    </source>
</evidence>
<dbReference type="EMBL" id="JAACYS010000106">
    <property type="protein sequence ID" value="NCU19014.1"/>
    <property type="molecule type" value="Genomic_DNA"/>
</dbReference>
<dbReference type="Proteomes" id="UP000743899">
    <property type="component" value="Unassembled WGS sequence"/>
</dbReference>
<organism evidence="2 3">
    <name type="scientific">Pallidibacillus pasinlerensis</name>
    <dbReference type="NCBI Taxonomy" id="2703818"/>
    <lineage>
        <taxon>Bacteria</taxon>
        <taxon>Bacillati</taxon>
        <taxon>Bacillota</taxon>
        <taxon>Bacilli</taxon>
        <taxon>Bacillales</taxon>
        <taxon>Bacillaceae</taxon>
        <taxon>Pallidibacillus</taxon>
    </lineage>
</organism>
<evidence type="ECO:0000313" key="3">
    <source>
        <dbReference type="Proteomes" id="UP000743899"/>
    </source>
</evidence>
<keyword evidence="1" id="KW-0175">Coiled coil</keyword>
<dbReference type="RefSeq" id="WP_161921836.1">
    <property type="nucleotide sequence ID" value="NZ_JAACYS010000106.1"/>
</dbReference>
<sequence>MTKKFPYHKDKQQAFQAAQQGFEEAKDVYESLDTSSADYGHQLKRLENEIREAEQQIENAHEVAGEIQRRKLEEFQSEINKMNQLLE</sequence>
<keyword evidence="3" id="KW-1185">Reference proteome</keyword>
<reference evidence="2 3" key="1">
    <citation type="submission" date="2020-01" db="EMBL/GenBank/DDBJ databases">
        <title>A novel Bacillus sp. from Pasinler.</title>
        <authorList>
            <person name="Adiguzel A."/>
            <person name="Ay H."/>
            <person name="Baltaci M.O."/>
        </authorList>
    </citation>
    <scope>NUCLEOTIDE SEQUENCE [LARGE SCALE GENOMIC DNA]</scope>
    <source>
        <strain evidence="2 3">P1</strain>
    </source>
</reference>
<proteinExistence type="predicted"/>
<feature type="coiled-coil region" evidence="1">
    <location>
        <begin position="36"/>
        <end position="70"/>
    </location>
</feature>
<name>A0ABX0A927_9BACI</name>
<evidence type="ECO:0000313" key="2">
    <source>
        <dbReference type="EMBL" id="NCU19014.1"/>
    </source>
</evidence>